<evidence type="ECO:0000313" key="5">
    <source>
        <dbReference type="Proteomes" id="UP000184442"/>
    </source>
</evidence>
<dbReference type="STRING" id="1122184.SAMN02745176_02087"/>
<accession>A0A1M6FTI2</accession>
<evidence type="ECO:0000256" key="1">
    <source>
        <dbReference type="ARBA" id="ARBA00022884"/>
    </source>
</evidence>
<dbReference type="RefSeq" id="WP_073026144.1">
    <property type="nucleotide sequence ID" value="NZ_FQZS01000013.1"/>
</dbReference>
<dbReference type="Gene3D" id="3.30.110.60">
    <property type="entry name" value="YhbY-like"/>
    <property type="match status" value="1"/>
</dbReference>
<proteinExistence type="predicted"/>
<dbReference type="PANTHER" id="PTHR40065:SF3">
    <property type="entry name" value="RNA-BINDING PROTEIN YHBY"/>
    <property type="match status" value="1"/>
</dbReference>
<reference evidence="4 5" key="1">
    <citation type="submission" date="2016-11" db="EMBL/GenBank/DDBJ databases">
        <authorList>
            <person name="Jaros S."/>
            <person name="Januszkiewicz K."/>
            <person name="Wedrychowicz H."/>
        </authorList>
    </citation>
    <scope>NUCLEOTIDE SEQUENCE [LARGE SCALE GENOMIC DNA]</scope>
    <source>
        <strain evidence="4 5">DSM 19022</strain>
    </source>
</reference>
<dbReference type="InterPro" id="IPR051925">
    <property type="entry name" value="RNA-binding_domain"/>
</dbReference>
<evidence type="ECO:0000313" key="4">
    <source>
        <dbReference type="EMBL" id="SHJ01025.1"/>
    </source>
</evidence>
<dbReference type="SMART" id="SM01103">
    <property type="entry name" value="CRS1_YhbY"/>
    <property type="match status" value="1"/>
</dbReference>
<feature type="domain" description="CRM" evidence="3">
    <location>
        <begin position="1"/>
        <end position="96"/>
    </location>
</feature>
<sequence length="97" mass="10885">MLNSRQRAYLRALANNLEDVFQIGKSGITSAMEKEIDACLESRELIKIKILDNCPLKVREAADALASAIGAEVVQVIGNKFILYRESREKPQIQLPR</sequence>
<dbReference type="PANTHER" id="PTHR40065">
    <property type="entry name" value="RNA-BINDING PROTEIN YHBY"/>
    <property type="match status" value="1"/>
</dbReference>
<gene>
    <name evidence="4" type="ORF">SAMN02745176_02087</name>
</gene>
<dbReference type="InterPro" id="IPR017924">
    <property type="entry name" value="RNA-binding_YhbY"/>
</dbReference>
<evidence type="ECO:0000256" key="2">
    <source>
        <dbReference type="PROSITE-ProRule" id="PRU00626"/>
    </source>
</evidence>
<dbReference type="OrthoDB" id="9797519at2"/>
<dbReference type="GO" id="GO:0003723">
    <property type="term" value="F:RNA binding"/>
    <property type="evidence" value="ECO:0007669"/>
    <property type="project" value="UniProtKB-UniRule"/>
</dbReference>
<dbReference type="SUPFAM" id="SSF75471">
    <property type="entry name" value="YhbY-like"/>
    <property type="match status" value="1"/>
</dbReference>
<dbReference type="Pfam" id="PF01985">
    <property type="entry name" value="CRS1_YhbY"/>
    <property type="match status" value="1"/>
</dbReference>
<protein>
    <submittedName>
        <fullName evidence="4">RNA-binding protein</fullName>
    </submittedName>
</protein>
<dbReference type="Proteomes" id="UP000184442">
    <property type="component" value="Unassembled WGS sequence"/>
</dbReference>
<organism evidence="4 5">
    <name type="scientific">Lutispora thermophila DSM 19022</name>
    <dbReference type="NCBI Taxonomy" id="1122184"/>
    <lineage>
        <taxon>Bacteria</taxon>
        <taxon>Bacillati</taxon>
        <taxon>Bacillota</taxon>
        <taxon>Clostridia</taxon>
        <taxon>Lutisporales</taxon>
        <taxon>Lutisporaceae</taxon>
        <taxon>Lutispora</taxon>
    </lineage>
</organism>
<evidence type="ECO:0000259" key="3">
    <source>
        <dbReference type="PROSITE" id="PS51295"/>
    </source>
</evidence>
<keyword evidence="1 2" id="KW-0694">RNA-binding</keyword>
<keyword evidence="5" id="KW-1185">Reference proteome</keyword>
<dbReference type="EMBL" id="FQZS01000013">
    <property type="protein sequence ID" value="SHJ01025.1"/>
    <property type="molecule type" value="Genomic_DNA"/>
</dbReference>
<dbReference type="InterPro" id="IPR001890">
    <property type="entry name" value="RNA-binding_CRM"/>
</dbReference>
<name>A0A1M6FTI2_9FIRM</name>
<dbReference type="AlphaFoldDB" id="A0A1M6FTI2"/>
<dbReference type="InterPro" id="IPR035920">
    <property type="entry name" value="YhbY-like_sf"/>
</dbReference>
<dbReference type="PROSITE" id="PS51295">
    <property type="entry name" value="CRM"/>
    <property type="match status" value="1"/>
</dbReference>
<dbReference type="NCBIfam" id="TIGR00253">
    <property type="entry name" value="RNA_bind_YhbY"/>
    <property type="match status" value="1"/>
</dbReference>